<accession>A0A7T8QW87</accession>
<sequence>MSQSIPLPSTPHPTIQYPFITPPFSTLHLLFTLAPLVIPPLLSTDPLFILLL</sequence>
<dbReference type="AlphaFoldDB" id="A0A7T8QW87"/>
<evidence type="ECO:0000313" key="3">
    <source>
        <dbReference type="Proteomes" id="UP000595437"/>
    </source>
</evidence>
<dbReference type="Proteomes" id="UP000595437">
    <property type="component" value="Chromosome 2"/>
</dbReference>
<feature type="transmembrane region" description="Helical" evidence="1">
    <location>
        <begin position="27"/>
        <end position="51"/>
    </location>
</feature>
<gene>
    <name evidence="2" type="ORF">FKW44_002329</name>
</gene>
<organism evidence="2 3">
    <name type="scientific">Caligus rogercresseyi</name>
    <name type="common">Sea louse</name>
    <dbReference type="NCBI Taxonomy" id="217165"/>
    <lineage>
        <taxon>Eukaryota</taxon>
        <taxon>Metazoa</taxon>
        <taxon>Ecdysozoa</taxon>
        <taxon>Arthropoda</taxon>
        <taxon>Crustacea</taxon>
        <taxon>Multicrustacea</taxon>
        <taxon>Hexanauplia</taxon>
        <taxon>Copepoda</taxon>
        <taxon>Siphonostomatoida</taxon>
        <taxon>Caligidae</taxon>
        <taxon>Caligus</taxon>
    </lineage>
</organism>
<evidence type="ECO:0000256" key="1">
    <source>
        <dbReference type="SAM" id="Phobius"/>
    </source>
</evidence>
<keyword evidence="3" id="KW-1185">Reference proteome</keyword>
<keyword evidence="1" id="KW-0812">Transmembrane</keyword>
<protein>
    <submittedName>
        <fullName evidence="2">Uncharacterized protein</fullName>
    </submittedName>
</protein>
<keyword evidence="1" id="KW-1133">Transmembrane helix</keyword>
<keyword evidence="1" id="KW-0472">Membrane</keyword>
<evidence type="ECO:0000313" key="2">
    <source>
        <dbReference type="EMBL" id="QQP57366.1"/>
    </source>
</evidence>
<proteinExistence type="predicted"/>
<name>A0A7T8QW87_CALRO</name>
<reference evidence="3" key="1">
    <citation type="submission" date="2021-01" db="EMBL/GenBank/DDBJ databases">
        <title>Caligus Genome Assembly.</title>
        <authorList>
            <person name="Gallardo-Escarate C."/>
        </authorList>
    </citation>
    <scope>NUCLEOTIDE SEQUENCE [LARGE SCALE GENOMIC DNA]</scope>
</reference>
<dbReference type="EMBL" id="CP045891">
    <property type="protein sequence ID" value="QQP57366.1"/>
    <property type="molecule type" value="Genomic_DNA"/>
</dbReference>